<protein>
    <submittedName>
        <fullName evidence="2">Uncharacterized protein</fullName>
    </submittedName>
</protein>
<proteinExistence type="predicted"/>
<gene>
    <name evidence="2" type="ORF">EGYM00163_LOCUS37479</name>
</gene>
<evidence type="ECO:0000313" key="2">
    <source>
        <dbReference type="EMBL" id="CAE0826227.1"/>
    </source>
</evidence>
<dbReference type="AlphaFoldDB" id="A0A7S4G602"/>
<feature type="region of interest" description="Disordered" evidence="1">
    <location>
        <begin position="1"/>
        <end position="22"/>
    </location>
</feature>
<dbReference type="EMBL" id="HBJA01108530">
    <property type="protein sequence ID" value="CAE0826227.1"/>
    <property type="molecule type" value="Transcribed_RNA"/>
</dbReference>
<accession>A0A7S4G602</accession>
<sequence length="105" mass="11182">MGDEGEVDLTGSSDVKKDTAHKEGTLLPVDIVAVSDCLSRTTNHYPACGHCGPLCIASAEGGDRNHGPTGTCMMSFGSMNNRLHCSGNKDLMWKQSLSANPQNFR</sequence>
<evidence type="ECO:0000256" key="1">
    <source>
        <dbReference type="SAM" id="MobiDB-lite"/>
    </source>
</evidence>
<name>A0A7S4G602_9EUGL</name>
<organism evidence="2">
    <name type="scientific">Eutreptiella gymnastica</name>
    <dbReference type="NCBI Taxonomy" id="73025"/>
    <lineage>
        <taxon>Eukaryota</taxon>
        <taxon>Discoba</taxon>
        <taxon>Euglenozoa</taxon>
        <taxon>Euglenida</taxon>
        <taxon>Spirocuta</taxon>
        <taxon>Euglenophyceae</taxon>
        <taxon>Eutreptiales</taxon>
        <taxon>Eutreptiaceae</taxon>
        <taxon>Eutreptiella</taxon>
    </lineage>
</organism>
<reference evidence="2" key="1">
    <citation type="submission" date="2021-01" db="EMBL/GenBank/DDBJ databases">
        <authorList>
            <person name="Corre E."/>
            <person name="Pelletier E."/>
            <person name="Niang G."/>
            <person name="Scheremetjew M."/>
            <person name="Finn R."/>
            <person name="Kale V."/>
            <person name="Holt S."/>
            <person name="Cochrane G."/>
            <person name="Meng A."/>
            <person name="Brown T."/>
            <person name="Cohen L."/>
        </authorList>
    </citation>
    <scope>NUCLEOTIDE SEQUENCE</scope>
    <source>
        <strain evidence="2">CCMP1594</strain>
    </source>
</reference>